<gene>
    <name evidence="2" type="primary">ATJ6</name>
    <name evidence="2" type="ORF">CM83_102393</name>
</gene>
<dbReference type="GO" id="GO:0031072">
    <property type="term" value="F:heat shock protein binding"/>
    <property type="evidence" value="ECO:0007669"/>
    <property type="project" value="TreeGrafter"/>
</dbReference>
<dbReference type="AlphaFoldDB" id="A0A0A9Y5U7"/>
<dbReference type="Pfam" id="PF23302">
    <property type="entry name" value="HTH_DNAJC9"/>
    <property type="match status" value="1"/>
</dbReference>
<name>A0A0A9Y5U7_LYGHE</name>
<dbReference type="EMBL" id="GBHO01016603">
    <property type="protein sequence ID" value="JAG27001.1"/>
    <property type="molecule type" value="Transcribed_RNA"/>
</dbReference>
<protein>
    <submittedName>
        <fullName evidence="2">Chaperone protein dnaJ 6</fullName>
    </submittedName>
</protein>
<reference evidence="2" key="2">
    <citation type="submission" date="2014-07" db="EMBL/GenBank/DDBJ databases">
        <authorList>
            <person name="Hull J."/>
        </authorList>
    </citation>
    <scope>NUCLEOTIDE SEQUENCE</scope>
</reference>
<dbReference type="InterPro" id="IPR056453">
    <property type="entry name" value="HTH_DNAJC9"/>
</dbReference>
<evidence type="ECO:0000259" key="1">
    <source>
        <dbReference type="Pfam" id="PF23302"/>
    </source>
</evidence>
<evidence type="ECO:0000313" key="2">
    <source>
        <dbReference type="EMBL" id="JAG27001.1"/>
    </source>
</evidence>
<dbReference type="InterPro" id="IPR052594">
    <property type="entry name" value="J_domain-containing_protein"/>
</dbReference>
<sequence>SDTTLEFQYLARIHEILTKDPARRQLYDKYGDDGSDLSKDFVDAYEYWRNACPEISNTEVDDYKSKYIGSEQEKEDFIDAFNACKGNFFEMATTRLFFTKSDTIDRDLSLMKSLLHDKRIQKKFIPIFEKTSKTVQNKLIKYEREEEEKFNVRIVAYV</sequence>
<proteinExistence type="predicted"/>
<dbReference type="GO" id="GO:0005634">
    <property type="term" value="C:nucleus"/>
    <property type="evidence" value="ECO:0007669"/>
    <property type="project" value="TreeGrafter"/>
</dbReference>
<organism evidence="2">
    <name type="scientific">Lygus hesperus</name>
    <name type="common">Western plant bug</name>
    <dbReference type="NCBI Taxonomy" id="30085"/>
    <lineage>
        <taxon>Eukaryota</taxon>
        <taxon>Metazoa</taxon>
        <taxon>Ecdysozoa</taxon>
        <taxon>Arthropoda</taxon>
        <taxon>Hexapoda</taxon>
        <taxon>Insecta</taxon>
        <taxon>Pterygota</taxon>
        <taxon>Neoptera</taxon>
        <taxon>Paraneoptera</taxon>
        <taxon>Hemiptera</taxon>
        <taxon>Heteroptera</taxon>
        <taxon>Panheteroptera</taxon>
        <taxon>Cimicomorpha</taxon>
        <taxon>Miridae</taxon>
        <taxon>Mirini</taxon>
        <taxon>Lygus</taxon>
    </lineage>
</organism>
<reference evidence="2" key="1">
    <citation type="journal article" date="2014" name="PLoS ONE">
        <title>Transcriptome-Based Identification of ABC Transporters in the Western Tarnished Plant Bug Lygus hesperus.</title>
        <authorList>
            <person name="Hull J.J."/>
            <person name="Chaney K."/>
            <person name="Geib S.M."/>
            <person name="Fabrick J.A."/>
            <person name="Brent C.S."/>
            <person name="Walsh D."/>
            <person name="Lavine L.C."/>
        </authorList>
    </citation>
    <scope>NUCLEOTIDE SEQUENCE</scope>
</reference>
<accession>A0A0A9Y5U7</accession>
<dbReference type="PANTHER" id="PTHR44144">
    <property type="entry name" value="DNAJ HOMOLOG SUBFAMILY C MEMBER 9"/>
    <property type="match status" value="1"/>
</dbReference>
<feature type="non-terminal residue" evidence="2">
    <location>
        <position position="1"/>
    </location>
</feature>
<dbReference type="GO" id="GO:0005737">
    <property type="term" value="C:cytoplasm"/>
    <property type="evidence" value="ECO:0007669"/>
    <property type="project" value="TreeGrafter"/>
</dbReference>
<feature type="domain" description="DNAJC9 HTH" evidence="1">
    <location>
        <begin position="67"/>
        <end position="137"/>
    </location>
</feature>
<dbReference type="PANTHER" id="PTHR44144:SF1">
    <property type="entry name" value="DNAJ HOMOLOG SUBFAMILY C MEMBER 9"/>
    <property type="match status" value="1"/>
</dbReference>